<reference evidence="1" key="1">
    <citation type="submission" date="2024-07" db="EMBL/GenBank/DDBJ databases">
        <title>Complete genome sequences of cellulolytic bacteria, Kitasatospora sp. CMC57 and Streptomyces sp. CMC78, isolated from Japanese agricultural soil.</title>
        <authorList>
            <person name="Hashimoto T."/>
            <person name="Ito M."/>
            <person name="Iwamoto M."/>
            <person name="Fukahori D."/>
            <person name="Shoda T."/>
            <person name="Sakoda M."/>
            <person name="Morohoshi T."/>
            <person name="Mitsuboshi M."/>
            <person name="Nishizawa T."/>
        </authorList>
    </citation>
    <scope>NUCLEOTIDE SEQUENCE</scope>
    <source>
        <strain evidence="1">CMC78</strain>
    </source>
</reference>
<organism evidence="1">
    <name type="scientific">Streptomyces sp. CMC78</name>
    <dbReference type="NCBI Taxonomy" id="3231512"/>
    <lineage>
        <taxon>Bacteria</taxon>
        <taxon>Bacillati</taxon>
        <taxon>Actinomycetota</taxon>
        <taxon>Actinomycetes</taxon>
        <taxon>Kitasatosporales</taxon>
        <taxon>Streptomycetaceae</taxon>
        <taxon>Streptomyces</taxon>
    </lineage>
</organism>
<dbReference type="KEGG" id="stcm:SCMC78_35460"/>
<evidence type="ECO:0000313" key="1">
    <source>
        <dbReference type="EMBL" id="BFP53739.1"/>
    </source>
</evidence>
<gene>
    <name evidence="1" type="ORF">SCMC78_35460</name>
</gene>
<accession>A0AB33KJV5</accession>
<sequence length="99" mass="10096">MSAGTGGADGTDGTAGTAWSSLPSFSVLTALYSSVPLGIQSAFGKKSAVHVSTVSFSHNTSGHCKQDLCIRTPIFTSDKTDLQGDMCSATPAAVTPWRG</sequence>
<protein>
    <submittedName>
        <fullName evidence="1">Uncharacterized protein</fullName>
    </submittedName>
</protein>
<dbReference type="EMBL" id="AP035884">
    <property type="protein sequence ID" value="BFP53739.1"/>
    <property type="molecule type" value="Genomic_DNA"/>
</dbReference>
<dbReference type="AlphaFoldDB" id="A0AB33KJV5"/>
<name>A0AB33KJV5_9ACTN</name>
<proteinExistence type="predicted"/>